<dbReference type="InterPro" id="IPR021555">
    <property type="entry name" value="DUF3000"/>
</dbReference>
<organism evidence="1 2">
    <name type="scientific">Helcobacillus massiliensis</name>
    <dbReference type="NCBI Taxonomy" id="521392"/>
    <lineage>
        <taxon>Bacteria</taxon>
        <taxon>Bacillati</taxon>
        <taxon>Actinomycetota</taxon>
        <taxon>Actinomycetes</taxon>
        <taxon>Micrococcales</taxon>
        <taxon>Dermabacteraceae</taxon>
        <taxon>Helcobacillus</taxon>
    </lineage>
</organism>
<dbReference type="EMBL" id="JACHWP010000001">
    <property type="protein sequence ID" value="MBB3022587.1"/>
    <property type="molecule type" value="Genomic_DNA"/>
</dbReference>
<name>A0A839QYV7_9MICO</name>
<dbReference type="AlphaFoldDB" id="A0A839QYV7"/>
<evidence type="ECO:0008006" key="3">
    <source>
        <dbReference type="Google" id="ProtNLM"/>
    </source>
</evidence>
<gene>
    <name evidence="1" type="ORF">FHX50_000835</name>
</gene>
<reference evidence="1 2" key="1">
    <citation type="submission" date="2020-08" db="EMBL/GenBank/DDBJ databases">
        <title>Sequencing the genomes of 1000 actinobacteria strains.</title>
        <authorList>
            <person name="Klenk H.-P."/>
        </authorList>
    </citation>
    <scope>NUCLEOTIDE SEQUENCE [LARGE SCALE GENOMIC DNA]</scope>
    <source>
        <strain evidence="1 2">DSM 23040</strain>
    </source>
</reference>
<dbReference type="Proteomes" id="UP000568050">
    <property type="component" value="Unassembled WGS sequence"/>
</dbReference>
<protein>
    <recommendedName>
        <fullName evidence="3">DUF3000 family protein</fullName>
    </recommendedName>
</protein>
<evidence type="ECO:0000313" key="1">
    <source>
        <dbReference type="EMBL" id="MBB3022587.1"/>
    </source>
</evidence>
<accession>A0A839QYV7</accession>
<dbReference type="RefSeq" id="WP_183374759.1">
    <property type="nucleotide sequence ID" value="NZ_CBCSFZ010000021.1"/>
</dbReference>
<keyword evidence="2" id="KW-1185">Reference proteome</keyword>
<dbReference type="Pfam" id="PF11452">
    <property type="entry name" value="DUF3000"/>
    <property type="match status" value="1"/>
</dbReference>
<sequence>MAVHQFPQHRAAFQALTDALSRVRVRREVEWNEIPAPSRLAPFTWAASAELIGDDDEEVASGKFIVLYDPAGNDSWQGDLRVVTLMQARLEPEFAVESMLGDVAWSWVTESLESMGASAHELGCTITRVVSQSYGALAARPTSVDVEIRASWTPDEHHLEPHFASWTQILAAAGGLPPRPVDLASARPPLRADDL</sequence>
<evidence type="ECO:0000313" key="2">
    <source>
        <dbReference type="Proteomes" id="UP000568050"/>
    </source>
</evidence>
<comment type="caution">
    <text evidence="1">The sequence shown here is derived from an EMBL/GenBank/DDBJ whole genome shotgun (WGS) entry which is preliminary data.</text>
</comment>
<proteinExistence type="predicted"/>